<gene>
    <name evidence="1" type="ORF">HAX54_022999</name>
</gene>
<comment type="caution">
    <text evidence="1">The sequence shown here is derived from an EMBL/GenBank/DDBJ whole genome shotgun (WGS) entry which is preliminary data.</text>
</comment>
<name>A0ABS8UWM3_DATST</name>
<protein>
    <submittedName>
        <fullName evidence="1">Uncharacterized protein</fullName>
    </submittedName>
</protein>
<organism evidence="1 2">
    <name type="scientific">Datura stramonium</name>
    <name type="common">Jimsonweed</name>
    <name type="synonym">Common thornapple</name>
    <dbReference type="NCBI Taxonomy" id="4076"/>
    <lineage>
        <taxon>Eukaryota</taxon>
        <taxon>Viridiplantae</taxon>
        <taxon>Streptophyta</taxon>
        <taxon>Embryophyta</taxon>
        <taxon>Tracheophyta</taxon>
        <taxon>Spermatophyta</taxon>
        <taxon>Magnoliopsida</taxon>
        <taxon>eudicotyledons</taxon>
        <taxon>Gunneridae</taxon>
        <taxon>Pentapetalae</taxon>
        <taxon>asterids</taxon>
        <taxon>lamiids</taxon>
        <taxon>Solanales</taxon>
        <taxon>Solanaceae</taxon>
        <taxon>Solanoideae</taxon>
        <taxon>Datureae</taxon>
        <taxon>Datura</taxon>
    </lineage>
</organism>
<evidence type="ECO:0000313" key="2">
    <source>
        <dbReference type="Proteomes" id="UP000823775"/>
    </source>
</evidence>
<dbReference type="Proteomes" id="UP000823775">
    <property type="component" value="Unassembled WGS sequence"/>
</dbReference>
<sequence>MFEETVRGNLDPLAQYSDTEIRRPWTNANLVTDSVKPENWNLQFHSRKMEKTGVLVKGSFSVLEGLAKRKAAFSFWMATSIS</sequence>
<keyword evidence="2" id="KW-1185">Reference proteome</keyword>
<proteinExistence type="predicted"/>
<evidence type="ECO:0000313" key="1">
    <source>
        <dbReference type="EMBL" id="MCD9638839.1"/>
    </source>
</evidence>
<accession>A0ABS8UWM3</accession>
<reference evidence="1 2" key="1">
    <citation type="journal article" date="2021" name="BMC Genomics">
        <title>Datura genome reveals duplications of psychoactive alkaloid biosynthetic genes and high mutation rate following tissue culture.</title>
        <authorList>
            <person name="Rajewski A."/>
            <person name="Carter-House D."/>
            <person name="Stajich J."/>
            <person name="Litt A."/>
        </authorList>
    </citation>
    <scope>NUCLEOTIDE SEQUENCE [LARGE SCALE GENOMIC DNA]</scope>
    <source>
        <strain evidence="1">AR-01</strain>
    </source>
</reference>
<dbReference type="EMBL" id="JACEIK010002782">
    <property type="protein sequence ID" value="MCD9638839.1"/>
    <property type="molecule type" value="Genomic_DNA"/>
</dbReference>